<gene>
    <name evidence="2" type="ORF">PoB_005194900</name>
</gene>
<name>A0AAV4BYZ3_9GAST</name>
<feature type="region of interest" description="Disordered" evidence="1">
    <location>
        <begin position="74"/>
        <end position="124"/>
    </location>
</feature>
<accession>A0AAV4BYZ3</accession>
<evidence type="ECO:0000313" key="2">
    <source>
        <dbReference type="EMBL" id="GFO25444.1"/>
    </source>
</evidence>
<dbReference type="Gene3D" id="1.10.533.10">
    <property type="entry name" value="Death Domain, Fas"/>
    <property type="match status" value="1"/>
</dbReference>
<protein>
    <submittedName>
        <fullName evidence="2">Uncharacterized protein</fullName>
    </submittedName>
</protein>
<sequence>MSQELQQRDIITADEGIKIRSIASKDGPLDAALYLLTRIHCHKESWYTEFLEVLWVMDLKDLVRDIDDKFHAKKTPATDEDMNHSSLSPTSNESTEPHFERQEPRTEERFPLASGSSEQGDVTVPNVPQESFVEKAPGDNSLMKAILDQMKELTTHQGACVEALAQVSNRLEVLEGKVDLILESL</sequence>
<comment type="caution">
    <text evidence="2">The sequence shown here is derived from an EMBL/GenBank/DDBJ whole genome shotgun (WGS) entry which is preliminary data.</text>
</comment>
<keyword evidence="3" id="KW-1185">Reference proteome</keyword>
<feature type="compositionally biased region" description="Polar residues" evidence="1">
    <location>
        <begin position="84"/>
        <end position="94"/>
    </location>
</feature>
<dbReference type="EMBL" id="BLXT01005746">
    <property type="protein sequence ID" value="GFO25444.1"/>
    <property type="molecule type" value="Genomic_DNA"/>
</dbReference>
<dbReference type="AlphaFoldDB" id="A0AAV4BYZ3"/>
<feature type="compositionally biased region" description="Basic and acidic residues" evidence="1">
    <location>
        <begin position="95"/>
        <end position="110"/>
    </location>
</feature>
<organism evidence="2 3">
    <name type="scientific">Plakobranchus ocellatus</name>
    <dbReference type="NCBI Taxonomy" id="259542"/>
    <lineage>
        <taxon>Eukaryota</taxon>
        <taxon>Metazoa</taxon>
        <taxon>Spiralia</taxon>
        <taxon>Lophotrochozoa</taxon>
        <taxon>Mollusca</taxon>
        <taxon>Gastropoda</taxon>
        <taxon>Heterobranchia</taxon>
        <taxon>Euthyneura</taxon>
        <taxon>Panpulmonata</taxon>
        <taxon>Sacoglossa</taxon>
        <taxon>Placobranchoidea</taxon>
        <taxon>Plakobranchidae</taxon>
        <taxon>Plakobranchus</taxon>
    </lineage>
</organism>
<evidence type="ECO:0000256" key="1">
    <source>
        <dbReference type="SAM" id="MobiDB-lite"/>
    </source>
</evidence>
<reference evidence="2 3" key="1">
    <citation type="journal article" date="2021" name="Elife">
        <title>Chloroplast acquisition without the gene transfer in kleptoplastic sea slugs, Plakobranchus ocellatus.</title>
        <authorList>
            <person name="Maeda T."/>
            <person name="Takahashi S."/>
            <person name="Yoshida T."/>
            <person name="Shimamura S."/>
            <person name="Takaki Y."/>
            <person name="Nagai Y."/>
            <person name="Toyoda A."/>
            <person name="Suzuki Y."/>
            <person name="Arimoto A."/>
            <person name="Ishii H."/>
            <person name="Satoh N."/>
            <person name="Nishiyama T."/>
            <person name="Hasebe M."/>
            <person name="Maruyama T."/>
            <person name="Minagawa J."/>
            <person name="Obokata J."/>
            <person name="Shigenobu S."/>
        </authorList>
    </citation>
    <scope>NUCLEOTIDE SEQUENCE [LARGE SCALE GENOMIC DNA]</scope>
</reference>
<proteinExistence type="predicted"/>
<dbReference type="InterPro" id="IPR011029">
    <property type="entry name" value="DEATH-like_dom_sf"/>
</dbReference>
<dbReference type="Proteomes" id="UP000735302">
    <property type="component" value="Unassembled WGS sequence"/>
</dbReference>
<evidence type="ECO:0000313" key="3">
    <source>
        <dbReference type="Proteomes" id="UP000735302"/>
    </source>
</evidence>